<dbReference type="AlphaFoldDB" id="A0A7Y9DLD2"/>
<feature type="region of interest" description="Disordered" evidence="1">
    <location>
        <begin position="297"/>
        <end position="318"/>
    </location>
</feature>
<dbReference type="EMBL" id="JACCBB010000001">
    <property type="protein sequence ID" value="NYD22751.1"/>
    <property type="molecule type" value="Genomic_DNA"/>
</dbReference>
<dbReference type="SUPFAM" id="SSF53448">
    <property type="entry name" value="Nucleotide-diphospho-sugar transferases"/>
    <property type="match status" value="1"/>
</dbReference>
<comment type="caution">
    <text evidence="2">The sequence shown here is derived from an EMBL/GenBank/DDBJ whole genome shotgun (WGS) entry which is preliminary data.</text>
</comment>
<evidence type="ECO:0000313" key="2">
    <source>
        <dbReference type="EMBL" id="NYD22751.1"/>
    </source>
</evidence>
<dbReference type="Proteomes" id="UP000521922">
    <property type="component" value="Unassembled WGS sequence"/>
</dbReference>
<gene>
    <name evidence="2" type="ORF">BJ968_002291</name>
</gene>
<accession>A0A7Y9DLD2</accession>
<dbReference type="InterPro" id="IPR029044">
    <property type="entry name" value="Nucleotide-diphossugar_trans"/>
</dbReference>
<organism evidence="2 3">
    <name type="scientific">Kineococcus aurantiacus</name>
    <dbReference type="NCBI Taxonomy" id="37633"/>
    <lineage>
        <taxon>Bacteria</taxon>
        <taxon>Bacillati</taxon>
        <taxon>Actinomycetota</taxon>
        <taxon>Actinomycetes</taxon>
        <taxon>Kineosporiales</taxon>
        <taxon>Kineosporiaceae</taxon>
        <taxon>Kineococcus</taxon>
    </lineage>
</organism>
<evidence type="ECO:0000313" key="3">
    <source>
        <dbReference type="Proteomes" id="UP000521922"/>
    </source>
</evidence>
<protein>
    <submittedName>
        <fullName evidence="2">Uncharacterized protein</fullName>
    </submittedName>
</protein>
<reference evidence="2 3" key="1">
    <citation type="submission" date="2020-07" db="EMBL/GenBank/DDBJ databases">
        <title>Sequencing the genomes of 1000 actinobacteria strains.</title>
        <authorList>
            <person name="Klenk H.-P."/>
        </authorList>
    </citation>
    <scope>NUCLEOTIDE SEQUENCE [LARGE SCALE GENOMIC DNA]</scope>
    <source>
        <strain evidence="2 3">DSM 7487</strain>
    </source>
</reference>
<name>A0A7Y9DLD2_9ACTN</name>
<sequence length="318" mass="34319">MLHVVYRSHGGENAKGRPAWYSKQLALASFLRAVEHAGEAVDVVFLNDGPLPAARLDVMRAHGRVRAITGGSNRASYLAGLKLAVRSDWSDEDVVLLAEDDYLWRPDALASLLQAASRGRAEYFAPYGVGTHDDIEGRVPEWRRPRTARGEQEVPGDVVRWVPHESTTSTFAVRVGALREDHKLLVLCCLSGGDFDHTSLLAVQGVPRFTVSDLVHHHEGASANPAVKAARAAYLTFFRAAVDVASLRRPSKRRRLAAADPAVCTHMEDGWLAPAPAGRPGFWDELAHETLARLAPPTPAAAPAVPDGDGDALRSASA</sequence>
<evidence type="ECO:0000256" key="1">
    <source>
        <dbReference type="SAM" id="MobiDB-lite"/>
    </source>
</evidence>
<keyword evidence="3" id="KW-1185">Reference proteome</keyword>
<proteinExistence type="predicted"/>
<dbReference type="RefSeq" id="WP_179751959.1">
    <property type="nucleotide sequence ID" value="NZ_BAAAGN010000009.1"/>
</dbReference>